<dbReference type="GO" id="GO:0071949">
    <property type="term" value="F:FAD binding"/>
    <property type="evidence" value="ECO:0007669"/>
    <property type="project" value="InterPro"/>
</dbReference>
<sequence length="151" mass="17179">MPLSRLIYYSHRRIPPREGFQAIKQILDVSIRNNRRSAVTGYMVFDDRIFAQVLEGEPEAVQSTYARIGQDRRHGDLVLLDSSRQSVRAFPDWAMGATLWLDEMTSLLSRRGLTGLDPERLGAGGVLELALALHAREAQRKKQAREKSLQF</sequence>
<dbReference type="RefSeq" id="WP_406854565.1">
    <property type="nucleotide sequence ID" value="NZ_CP157484.1"/>
</dbReference>
<dbReference type="InterPro" id="IPR007024">
    <property type="entry name" value="BLUF_domain"/>
</dbReference>
<dbReference type="EMBL" id="CP157484">
    <property type="protein sequence ID" value="XBO37738.1"/>
    <property type="molecule type" value="Genomic_DNA"/>
</dbReference>
<name>A0AAU7JBI3_9HYPH</name>
<gene>
    <name evidence="2" type="ORF">ABEG18_18710</name>
</gene>
<dbReference type="GO" id="GO:0009882">
    <property type="term" value="F:blue light photoreceptor activity"/>
    <property type="evidence" value="ECO:0007669"/>
    <property type="project" value="InterPro"/>
</dbReference>
<dbReference type="InterPro" id="IPR036046">
    <property type="entry name" value="Acylphosphatase-like_dom_sf"/>
</dbReference>
<dbReference type="SMART" id="SM01034">
    <property type="entry name" value="BLUF"/>
    <property type="match status" value="1"/>
</dbReference>
<dbReference type="AlphaFoldDB" id="A0AAU7JBI3"/>
<evidence type="ECO:0000259" key="1">
    <source>
        <dbReference type="PROSITE" id="PS50925"/>
    </source>
</evidence>
<accession>A0AAU7JBI3</accession>
<dbReference type="PROSITE" id="PS50925">
    <property type="entry name" value="BLUF"/>
    <property type="match status" value="1"/>
</dbReference>
<dbReference type="Gene3D" id="3.30.70.100">
    <property type="match status" value="1"/>
</dbReference>
<organism evidence="2">
    <name type="scientific">Alsobacter sp. KACC 23698</name>
    <dbReference type="NCBI Taxonomy" id="3149229"/>
    <lineage>
        <taxon>Bacteria</taxon>
        <taxon>Pseudomonadati</taxon>
        <taxon>Pseudomonadota</taxon>
        <taxon>Alphaproteobacteria</taxon>
        <taxon>Hyphomicrobiales</taxon>
        <taxon>Alsobacteraceae</taxon>
        <taxon>Alsobacter</taxon>
    </lineage>
</organism>
<proteinExistence type="predicted"/>
<evidence type="ECO:0000313" key="2">
    <source>
        <dbReference type="EMBL" id="XBO37738.1"/>
    </source>
</evidence>
<protein>
    <submittedName>
        <fullName evidence="2">BLUF domain-containing protein</fullName>
    </submittedName>
</protein>
<dbReference type="Pfam" id="PF04940">
    <property type="entry name" value="BLUF"/>
    <property type="match status" value="1"/>
</dbReference>
<dbReference type="SUPFAM" id="SSF54975">
    <property type="entry name" value="Acylphosphatase/BLUF domain-like"/>
    <property type="match status" value="1"/>
</dbReference>
<reference evidence="2" key="1">
    <citation type="submission" date="2024-05" db="EMBL/GenBank/DDBJ databases">
        <authorList>
            <person name="Kim S."/>
            <person name="Heo J."/>
            <person name="Choi H."/>
            <person name="Choi Y."/>
            <person name="Kwon S.-W."/>
            <person name="Kim Y."/>
        </authorList>
    </citation>
    <scope>NUCLEOTIDE SEQUENCE</scope>
    <source>
        <strain evidence="2">KACC 23698</strain>
    </source>
</reference>
<feature type="domain" description="BLUF" evidence="1">
    <location>
        <begin position="3"/>
        <end position="96"/>
    </location>
</feature>